<accession>A0ABY9KWX9</accession>
<feature type="domain" description="Major facilitator superfamily (MFS) profile" evidence="8">
    <location>
        <begin position="11"/>
        <end position="387"/>
    </location>
</feature>
<keyword evidence="4 7" id="KW-0812">Transmembrane</keyword>
<feature type="transmembrane region" description="Helical" evidence="7">
    <location>
        <begin position="42"/>
        <end position="62"/>
    </location>
</feature>
<dbReference type="InterPro" id="IPR001958">
    <property type="entry name" value="Tet-R_TetA/multi-R_MdtG-like"/>
</dbReference>
<dbReference type="PRINTS" id="PR01035">
    <property type="entry name" value="TCRTETA"/>
</dbReference>
<evidence type="ECO:0000256" key="6">
    <source>
        <dbReference type="ARBA" id="ARBA00023136"/>
    </source>
</evidence>
<evidence type="ECO:0000259" key="8">
    <source>
        <dbReference type="PROSITE" id="PS50850"/>
    </source>
</evidence>
<dbReference type="CDD" id="cd17477">
    <property type="entry name" value="MFS_YcaD_like"/>
    <property type="match status" value="1"/>
</dbReference>
<evidence type="ECO:0000256" key="5">
    <source>
        <dbReference type="ARBA" id="ARBA00022989"/>
    </source>
</evidence>
<evidence type="ECO:0000256" key="7">
    <source>
        <dbReference type="SAM" id="Phobius"/>
    </source>
</evidence>
<evidence type="ECO:0000313" key="9">
    <source>
        <dbReference type="EMBL" id="WLV25379.1"/>
    </source>
</evidence>
<keyword evidence="10" id="KW-1185">Reference proteome</keyword>
<organism evidence="9 10">
    <name type="scientific">Aciduricibacillus chroicocephali</name>
    <dbReference type="NCBI Taxonomy" id="3054939"/>
    <lineage>
        <taxon>Bacteria</taxon>
        <taxon>Bacillati</taxon>
        <taxon>Bacillota</taxon>
        <taxon>Bacilli</taxon>
        <taxon>Bacillales</taxon>
        <taxon>Bacillaceae</taxon>
        <taxon>Aciduricibacillus</taxon>
    </lineage>
</organism>
<feature type="transmembrane region" description="Helical" evidence="7">
    <location>
        <begin position="12"/>
        <end position="36"/>
    </location>
</feature>
<dbReference type="Gene3D" id="1.20.1250.20">
    <property type="entry name" value="MFS general substrate transporter like domains"/>
    <property type="match status" value="2"/>
</dbReference>
<gene>
    <name evidence="9" type="ORF">QR721_03890</name>
</gene>
<name>A0ABY9KWX9_9BACI</name>
<dbReference type="InterPro" id="IPR011701">
    <property type="entry name" value="MFS"/>
</dbReference>
<evidence type="ECO:0000256" key="3">
    <source>
        <dbReference type="ARBA" id="ARBA00022475"/>
    </source>
</evidence>
<feature type="transmembrane region" description="Helical" evidence="7">
    <location>
        <begin position="362"/>
        <end position="382"/>
    </location>
</feature>
<feature type="transmembrane region" description="Helical" evidence="7">
    <location>
        <begin position="98"/>
        <end position="115"/>
    </location>
</feature>
<feature type="transmembrane region" description="Helical" evidence="7">
    <location>
        <begin position="328"/>
        <end position="350"/>
    </location>
</feature>
<evidence type="ECO:0000256" key="2">
    <source>
        <dbReference type="ARBA" id="ARBA00022448"/>
    </source>
</evidence>
<evidence type="ECO:0000256" key="1">
    <source>
        <dbReference type="ARBA" id="ARBA00004651"/>
    </source>
</evidence>
<dbReference type="RefSeq" id="WP_348029167.1">
    <property type="nucleotide sequence ID" value="NZ_CP129113.1"/>
</dbReference>
<dbReference type="Pfam" id="PF07690">
    <property type="entry name" value="MFS_1"/>
    <property type="match status" value="1"/>
</dbReference>
<keyword evidence="3" id="KW-1003">Cell membrane</keyword>
<proteinExistence type="predicted"/>
<feature type="transmembrane region" description="Helical" evidence="7">
    <location>
        <begin position="298"/>
        <end position="316"/>
    </location>
</feature>
<evidence type="ECO:0000313" key="10">
    <source>
        <dbReference type="Proteomes" id="UP001180087"/>
    </source>
</evidence>
<feature type="transmembrane region" description="Helical" evidence="7">
    <location>
        <begin position="74"/>
        <end position="92"/>
    </location>
</feature>
<dbReference type="EMBL" id="CP129113">
    <property type="protein sequence ID" value="WLV25379.1"/>
    <property type="molecule type" value="Genomic_DNA"/>
</dbReference>
<dbReference type="InterPro" id="IPR036259">
    <property type="entry name" value="MFS_trans_sf"/>
</dbReference>
<dbReference type="SUPFAM" id="SSF103473">
    <property type="entry name" value="MFS general substrate transporter"/>
    <property type="match status" value="1"/>
</dbReference>
<dbReference type="InterPro" id="IPR047200">
    <property type="entry name" value="MFS_YcaD-like"/>
</dbReference>
<feature type="transmembrane region" description="Helical" evidence="7">
    <location>
        <begin position="202"/>
        <end position="222"/>
    </location>
</feature>
<dbReference type="PANTHER" id="PTHR23521">
    <property type="entry name" value="TRANSPORTER MFS SUPERFAMILY"/>
    <property type="match status" value="1"/>
</dbReference>
<feature type="transmembrane region" description="Helical" evidence="7">
    <location>
        <begin position="274"/>
        <end position="292"/>
    </location>
</feature>
<keyword evidence="2" id="KW-0813">Transport</keyword>
<reference evidence="9" key="1">
    <citation type="submission" date="2023-06" db="EMBL/GenBank/DDBJ databases">
        <title>A Treasure from Seagulls: Isolation and Description of Aciduricobacillus qingdaonensis gen. nov., sp. nov., a Rare Obligately Uric Acid-utilizing Member in the Family Bacillaceae.</title>
        <authorList>
            <person name="Liu W."/>
            <person name="Wang B."/>
        </authorList>
    </citation>
    <scope>NUCLEOTIDE SEQUENCE</scope>
    <source>
        <strain evidence="9">44XB</strain>
    </source>
</reference>
<dbReference type="InterPro" id="IPR020846">
    <property type="entry name" value="MFS_dom"/>
</dbReference>
<keyword evidence="6 7" id="KW-0472">Membrane</keyword>
<keyword evidence="5 7" id="KW-1133">Transmembrane helix</keyword>
<feature type="transmembrane region" description="Helical" evidence="7">
    <location>
        <begin position="136"/>
        <end position="157"/>
    </location>
</feature>
<protein>
    <submittedName>
        <fullName evidence="9">MFS transporter</fullName>
    </submittedName>
</protein>
<feature type="transmembrane region" description="Helical" evidence="7">
    <location>
        <begin position="163"/>
        <end position="181"/>
    </location>
</feature>
<evidence type="ECO:0000256" key="4">
    <source>
        <dbReference type="ARBA" id="ARBA00022692"/>
    </source>
</evidence>
<comment type="subcellular location">
    <subcellularLocation>
        <location evidence="1">Cell membrane</location>
        <topology evidence="1">Multi-pass membrane protein</topology>
    </subcellularLocation>
</comment>
<dbReference type="PROSITE" id="PS50850">
    <property type="entry name" value="MFS"/>
    <property type="match status" value="1"/>
</dbReference>
<feature type="transmembrane region" description="Helical" evidence="7">
    <location>
        <begin position="242"/>
        <end position="262"/>
    </location>
</feature>
<dbReference type="PANTHER" id="PTHR23521:SF2">
    <property type="entry name" value="TRANSPORTER MFS SUPERFAMILY"/>
    <property type="match status" value="1"/>
</dbReference>
<sequence length="392" mass="42347">MGIHVKSARVQFWFLMGIVVIAGFSQGMLMPVVSILLEKDGVSASLNGMNTAAVYLGILLAAPFMEKILRKAGFRNGLIAGGLLVVVSLALFPVWKSFWFWFALRFVIGLGDSVLQIGAQTWITTFSPKNRRGLNVALFGLCFGLGFGIGPMMTNLLSVNEELPFLASAVFGLIALIPMFFMQNQYPMSKEDMNNGGETKHVVSVLKYAWVALLFPLGYGFLEATLNGNFPVYALQSGIRVSEVAIILPAFAIGSVILQLPLGSMSDKFGRKRMLTISLIIGITAFTMAGLLQKSTLALMICFAVAGMFVGSIYSLGVTYMVDLLPPYLLTVGNTLCSVLYSVGSLAGPIIGGASLQYIKGINFFFIIGSFLLVILVSLAMFRPREVAEDSC</sequence>
<dbReference type="Proteomes" id="UP001180087">
    <property type="component" value="Chromosome"/>
</dbReference>